<dbReference type="PANTHER" id="PTHR36115:SF6">
    <property type="entry name" value="PROLINE-RICH ANTIGEN HOMOLOG"/>
    <property type="match status" value="1"/>
</dbReference>
<comment type="caution">
    <text evidence="8">The sequence shown here is derived from an EMBL/GenBank/DDBJ whole genome shotgun (WGS) entry which is preliminary data.</text>
</comment>
<accession>A0A094SE02</accession>
<evidence type="ECO:0000259" key="7">
    <source>
        <dbReference type="Pfam" id="PF06271"/>
    </source>
</evidence>
<feature type="transmembrane region" description="Helical" evidence="6">
    <location>
        <begin position="48"/>
        <end position="66"/>
    </location>
</feature>
<dbReference type="InterPro" id="IPR051791">
    <property type="entry name" value="Pra-immunoreactive"/>
</dbReference>
<evidence type="ECO:0000256" key="6">
    <source>
        <dbReference type="SAM" id="Phobius"/>
    </source>
</evidence>
<gene>
    <name evidence="8" type="ORF">GM51_12585</name>
</gene>
<reference evidence="8" key="1">
    <citation type="submission" date="2014-06" db="EMBL/GenBank/DDBJ databases">
        <title>Key roles for freshwater Actinobacteria revealed by deep metagenomic sequencing.</title>
        <authorList>
            <person name="Ghai R."/>
            <person name="Mizuno C.M."/>
            <person name="Picazo A."/>
            <person name="Camacho A."/>
            <person name="Rodriguez-Valera F."/>
        </authorList>
    </citation>
    <scope>NUCLEOTIDE SEQUENCE</scope>
</reference>
<comment type="subcellular location">
    <subcellularLocation>
        <location evidence="1">Cell membrane</location>
        <topology evidence="1">Multi-pass membrane protein</topology>
    </subcellularLocation>
</comment>
<dbReference type="GO" id="GO:0005886">
    <property type="term" value="C:plasma membrane"/>
    <property type="evidence" value="ECO:0007669"/>
    <property type="project" value="UniProtKB-SubCell"/>
</dbReference>
<dbReference type="InterPro" id="IPR016795">
    <property type="entry name" value="UCP021697"/>
</dbReference>
<evidence type="ECO:0000256" key="4">
    <source>
        <dbReference type="ARBA" id="ARBA00022989"/>
    </source>
</evidence>
<dbReference type="EMBL" id="JNSL01000085">
    <property type="protein sequence ID" value="KGA16413.1"/>
    <property type="molecule type" value="Genomic_DNA"/>
</dbReference>
<feature type="transmembrane region" description="Helical" evidence="6">
    <location>
        <begin position="78"/>
        <end position="104"/>
    </location>
</feature>
<keyword evidence="2" id="KW-1003">Cell membrane</keyword>
<evidence type="ECO:0000256" key="5">
    <source>
        <dbReference type="ARBA" id="ARBA00023136"/>
    </source>
</evidence>
<dbReference type="PIRSF" id="PIRSF021697">
    <property type="entry name" value="UCP021697"/>
    <property type="match status" value="1"/>
</dbReference>
<dbReference type="AlphaFoldDB" id="A0A094SE02"/>
<dbReference type="Pfam" id="PF06271">
    <property type="entry name" value="RDD"/>
    <property type="match status" value="1"/>
</dbReference>
<protein>
    <recommendedName>
        <fullName evidence="7">RDD domain-containing protein</fullName>
    </recommendedName>
</protein>
<name>A0A094SE02_9ZZZZ</name>
<evidence type="ECO:0000313" key="8">
    <source>
        <dbReference type="EMBL" id="KGA16413.1"/>
    </source>
</evidence>
<dbReference type="InterPro" id="IPR010432">
    <property type="entry name" value="RDD"/>
</dbReference>
<sequence length="157" mass="16834">MDRRDIGSWLSGPKAALEEQGLEFGYPGERFGLAKSGAGSAARFGRRILALALDWFAAILVTNLVFPDLVYGEADFGAAVLAVFALEVTLLTATTGSSFGYKIFGLRLISVSAAPLNFLKILVRTALLCLAIPAMIWDRDGRGLHDKIVGSIVMKSK</sequence>
<organism evidence="8">
    <name type="scientific">freshwater metagenome</name>
    <dbReference type="NCBI Taxonomy" id="449393"/>
    <lineage>
        <taxon>unclassified sequences</taxon>
        <taxon>metagenomes</taxon>
        <taxon>ecological metagenomes</taxon>
    </lineage>
</organism>
<feature type="domain" description="RDD" evidence="7">
    <location>
        <begin position="42"/>
        <end position="149"/>
    </location>
</feature>
<evidence type="ECO:0000256" key="1">
    <source>
        <dbReference type="ARBA" id="ARBA00004651"/>
    </source>
</evidence>
<evidence type="ECO:0000256" key="3">
    <source>
        <dbReference type="ARBA" id="ARBA00022692"/>
    </source>
</evidence>
<dbReference type="PANTHER" id="PTHR36115">
    <property type="entry name" value="PROLINE-RICH ANTIGEN HOMOLOG-RELATED"/>
    <property type="match status" value="1"/>
</dbReference>
<keyword evidence="4 6" id="KW-1133">Transmembrane helix</keyword>
<keyword evidence="5 6" id="KW-0472">Membrane</keyword>
<keyword evidence="3 6" id="KW-0812">Transmembrane</keyword>
<evidence type="ECO:0000256" key="2">
    <source>
        <dbReference type="ARBA" id="ARBA00022475"/>
    </source>
</evidence>
<feature type="transmembrane region" description="Helical" evidence="6">
    <location>
        <begin position="116"/>
        <end position="137"/>
    </location>
</feature>
<proteinExistence type="predicted"/>